<evidence type="ECO:0000313" key="3">
    <source>
        <dbReference type="Proteomes" id="UP000475862"/>
    </source>
</evidence>
<comment type="caution">
    <text evidence="2">The sequence shown here is derived from an EMBL/GenBank/DDBJ whole genome shotgun (WGS) entry which is preliminary data.</text>
</comment>
<name>A0A6G0TIG5_APHGL</name>
<proteinExistence type="predicted"/>
<accession>A0A6G0TIG5</accession>
<keyword evidence="1" id="KW-0812">Transmembrane</keyword>
<organism evidence="2 3">
    <name type="scientific">Aphis glycines</name>
    <name type="common">Soybean aphid</name>
    <dbReference type="NCBI Taxonomy" id="307491"/>
    <lineage>
        <taxon>Eukaryota</taxon>
        <taxon>Metazoa</taxon>
        <taxon>Ecdysozoa</taxon>
        <taxon>Arthropoda</taxon>
        <taxon>Hexapoda</taxon>
        <taxon>Insecta</taxon>
        <taxon>Pterygota</taxon>
        <taxon>Neoptera</taxon>
        <taxon>Paraneoptera</taxon>
        <taxon>Hemiptera</taxon>
        <taxon>Sternorrhyncha</taxon>
        <taxon>Aphidomorpha</taxon>
        <taxon>Aphidoidea</taxon>
        <taxon>Aphididae</taxon>
        <taxon>Aphidini</taxon>
        <taxon>Aphis</taxon>
        <taxon>Aphis</taxon>
    </lineage>
</organism>
<feature type="transmembrane region" description="Helical" evidence="1">
    <location>
        <begin position="269"/>
        <end position="291"/>
    </location>
</feature>
<sequence>MVSAKELFYHSCILQENCNRYIFLFPDHFPVGPTIWCATCVRCAMTTFAKLAPLIWWLSRFECVKVGFHWTVPVYVHVYQHTRTSEPPWKLSKLPEDRTFNTFVQPQCSSTVAVASNLKPYGILCIKMCALIITINVKPIKKKSQKKMQNLQIKNANILLSIKNCTYSMKQNPPGVNLCLSNPMIMVFIFPASENSLWISSSVESKFKCPTYTTYIILNEVMILQGYAQLVKIILQFQTLWMIFDRKVNMLGNSKTSHCKYLKFPSNCYLYTVKFSKSFGFLSIFFFELSIKKCRMLKKKKYKVLYELFLLKLKKNHKSLVTIFFISVYNSIFYNM</sequence>
<keyword evidence="1" id="KW-0472">Membrane</keyword>
<keyword evidence="1" id="KW-1133">Transmembrane helix</keyword>
<evidence type="ECO:0000256" key="1">
    <source>
        <dbReference type="SAM" id="Phobius"/>
    </source>
</evidence>
<dbReference type="EMBL" id="VYZN01000034">
    <property type="protein sequence ID" value="KAE9533452.1"/>
    <property type="molecule type" value="Genomic_DNA"/>
</dbReference>
<keyword evidence="3" id="KW-1185">Reference proteome</keyword>
<dbReference type="AlphaFoldDB" id="A0A6G0TIG5"/>
<dbReference type="Proteomes" id="UP000475862">
    <property type="component" value="Unassembled WGS sequence"/>
</dbReference>
<protein>
    <submittedName>
        <fullName evidence="2">Uncharacterized protein</fullName>
    </submittedName>
</protein>
<gene>
    <name evidence="2" type="ORF">AGLY_009090</name>
</gene>
<reference evidence="2 3" key="1">
    <citation type="submission" date="2019-08" db="EMBL/GenBank/DDBJ databases">
        <title>The genome of the soybean aphid Biotype 1, its phylome, world population structure and adaptation to the North American continent.</title>
        <authorList>
            <person name="Giordano R."/>
            <person name="Donthu R.K."/>
            <person name="Hernandez A.G."/>
            <person name="Wright C.L."/>
            <person name="Zimin A.V."/>
        </authorList>
    </citation>
    <scope>NUCLEOTIDE SEQUENCE [LARGE SCALE GENOMIC DNA]</scope>
    <source>
        <tissue evidence="2">Whole aphids</tissue>
    </source>
</reference>
<evidence type="ECO:0000313" key="2">
    <source>
        <dbReference type="EMBL" id="KAE9533452.1"/>
    </source>
</evidence>